<sequence length="103" mass="10621">MPTYSYILPVIHYAPGDGSGDVFAVQGKDTDVFAVDKAGFDEDGWHGGMAQDAEGGMGFDTAVFVALVKGGEAGYELVLDGLGESSARAVFVVAVGFCAPPAW</sequence>
<dbReference type="Proteomes" id="UP000184263">
    <property type="component" value="Unassembled WGS sequence"/>
</dbReference>
<proteinExistence type="predicted"/>
<dbReference type="EMBL" id="FRBC01000020">
    <property type="protein sequence ID" value="SHK84414.1"/>
    <property type="molecule type" value="Genomic_DNA"/>
</dbReference>
<organism evidence="1 2">
    <name type="scientific">Selenomonas ruminantium</name>
    <dbReference type="NCBI Taxonomy" id="971"/>
    <lineage>
        <taxon>Bacteria</taxon>
        <taxon>Bacillati</taxon>
        <taxon>Bacillota</taxon>
        <taxon>Negativicutes</taxon>
        <taxon>Selenomonadales</taxon>
        <taxon>Selenomonadaceae</taxon>
        <taxon>Selenomonas</taxon>
    </lineage>
</organism>
<gene>
    <name evidence="1" type="ORF">SAMN05216582_12050</name>
</gene>
<protein>
    <submittedName>
        <fullName evidence="1">Uncharacterized protein</fullName>
    </submittedName>
</protein>
<name>A0A1M6VSQ0_SELRU</name>
<evidence type="ECO:0000313" key="2">
    <source>
        <dbReference type="Proteomes" id="UP000184263"/>
    </source>
</evidence>
<evidence type="ECO:0000313" key="1">
    <source>
        <dbReference type="EMBL" id="SHK84414.1"/>
    </source>
</evidence>
<reference evidence="1 2" key="1">
    <citation type="submission" date="2016-11" db="EMBL/GenBank/DDBJ databases">
        <authorList>
            <person name="Jaros S."/>
            <person name="Januszkiewicz K."/>
            <person name="Wedrychowicz H."/>
        </authorList>
    </citation>
    <scope>NUCLEOTIDE SEQUENCE [LARGE SCALE GENOMIC DNA]</scope>
    <source>
        <strain evidence="1 2">HD4</strain>
    </source>
</reference>
<accession>A0A1M6VSQ0</accession>
<dbReference type="AlphaFoldDB" id="A0A1M6VSQ0"/>